<dbReference type="NCBIfam" id="TIGR04236">
    <property type="entry name" value="seadorna_VP2"/>
    <property type="match status" value="1"/>
</dbReference>
<dbReference type="InterPro" id="IPR026384">
    <property type="entry name" value="Seadorna_VP2"/>
</dbReference>
<accession>B4Y046</accession>
<evidence type="ECO:0000313" key="1">
    <source>
        <dbReference type="EMBL" id="ACA50111.1"/>
    </source>
</evidence>
<organism evidence="1 2">
    <name type="scientific">Banna virus</name>
    <name type="common">BAV</name>
    <dbReference type="NCBI Taxonomy" id="77763"/>
    <lineage>
        <taxon>Viruses</taxon>
        <taxon>Riboviria</taxon>
        <taxon>Orthornavirae</taxon>
        <taxon>Duplornaviricota</taxon>
        <taxon>Resentoviricetes</taxon>
        <taxon>Reovirales</taxon>
        <taxon>Sedoreoviridae</taxon>
        <taxon>Seadornavirus</taxon>
        <taxon>Seadornavirus bannaense</taxon>
    </lineage>
</organism>
<evidence type="ECO:0000313" key="2">
    <source>
        <dbReference type="Proteomes" id="UP000124339"/>
    </source>
</evidence>
<name>B4Y046_BANNV</name>
<dbReference type="Pfam" id="PF25643">
    <property type="entry name" value="Seadorna_VP2"/>
    <property type="match status" value="1"/>
</dbReference>
<sequence>MPRKKERTIKNDEKIQTGTVQTQDFKTAIQPDTVTAQLIKTYSNPKQRGDKGEIVYDGGSTSKLADVVDQTTEPHNADGAVKDGRIAPVKLDLEKQKLDKLKLFETSPFDPLTVKNNQDVVDKLYATQSSSIQEVVPTKTFATELQFGVTSEDMGKIYGAVAAVSKNENSSLTYEVKRGTHELIKVPTIPHNLVLIQSDNGRHALIKEDLGQWPVETGVSLVNQAGVFAVQLAKKLGIDKPFVLDAGSNYFTDTSFIDTRKYCTDGLSPREIQKALNRQRAYYDRPELTISDNRTLLSQSIIYSDTDGNDVSVVFSGAMSHAIFTYAQSQWNKNIIKLDDYIREITLTLPKHYKPRRFKEIEHTHGYVCRELNQGSLLPLVDANLKEASSYYFKKLMSSISNVPVDSRTLQSSTSALAADTGQAMNRAQHVSMLTNRLTTSNAASVRAITVLTCMFRQFRIGMTYAQDPNIMDVAAATCMLLFRPAQSISDEQYRYCLQTMAVFLTNTTYDIINGNTTDALKMMLRNHGWPFVERYNAIEIDLSVEPLRSPGLIGKYYNPFNIDPLTKRHVEDRLEDFLNQVQVGRFRNASGNAVGATLAAFLRVCRDKTSANWQGYSVLVSRYRSLIPNELFESLRNISGEYNINPQDEHSFFFALARVNFDDEFIGAIDKESAEYLDEYATLARDISNSLTLVRAAFSPLERTSGSIVSHSNNLNKVINHVFADKPLISETMLKILTIDGTTGKDGYSNWLNKLVGHNYPVYVEPVVNIMNFISARFIADSSYFGYTDEIMIMPNHVNVPVDDRFGFRDSPFCMALPRTIMGNDIRRISYYEFSMMEDIDEVINQGFILYDAYFNFSYDIMTTDGVTKLREDILIVTDTGNDIKPIHFYIYFENKNDKKLRYESKMNVSYRLYVKTPASLLPLSDYMRAQHDYVSPSSSRVYIKDPAVLYTRL</sequence>
<reference evidence="1 2" key="1">
    <citation type="journal article" date="2008" name="Emerg. Infect. Dis.">
        <title>Isolation and molecular characterization of Banna virus from mosquitoes, Vietnam.</title>
        <authorList>
            <person name="Nabeshima T."/>
            <person name="Nga P.T."/>
            <person name="Guillermo P."/>
            <person name="Parquet Md.C."/>
            <person name="Yu F."/>
            <person name="Thuy N.T."/>
            <person name="Trang B.M."/>
            <person name="Hien N.T."/>
            <person name="Nam V.S."/>
            <person name="Inoue S."/>
            <person name="Hasebe F."/>
            <person name="Morita K."/>
        </authorList>
    </citation>
    <scope>NUCLEOTIDE SEQUENCE [LARGE SCALE GENOMIC DNA]</scope>
    <source>
        <strain evidence="1">02VN018b</strain>
    </source>
</reference>
<dbReference type="Proteomes" id="UP000124339">
    <property type="component" value="Genome"/>
</dbReference>
<protein>
    <submittedName>
        <fullName evidence="1">VP2</fullName>
    </submittedName>
</protein>
<proteinExistence type="predicted"/>
<dbReference type="EMBL" id="EU265684">
    <property type="protein sequence ID" value="ACA50111.1"/>
    <property type="molecule type" value="Genomic_RNA"/>
</dbReference>